<dbReference type="STRING" id="518637.EUBIFOR_00107"/>
<accession>B7C7G0</accession>
<dbReference type="SUPFAM" id="SSF53756">
    <property type="entry name" value="UDP-Glycosyltransferase/glycogen phosphorylase"/>
    <property type="match status" value="1"/>
</dbReference>
<dbReference type="Proteomes" id="UP000004315">
    <property type="component" value="Unassembled WGS sequence"/>
</dbReference>
<evidence type="ECO:0000259" key="2">
    <source>
        <dbReference type="Pfam" id="PF13439"/>
    </source>
</evidence>
<evidence type="ECO:0000313" key="4">
    <source>
        <dbReference type="Proteomes" id="UP000004315"/>
    </source>
</evidence>
<dbReference type="AlphaFoldDB" id="B7C7G0"/>
<evidence type="ECO:0000259" key="1">
    <source>
        <dbReference type="Pfam" id="PF00534"/>
    </source>
</evidence>
<dbReference type="Pfam" id="PF00534">
    <property type="entry name" value="Glycos_transf_1"/>
    <property type="match status" value="1"/>
</dbReference>
<dbReference type="InterPro" id="IPR001296">
    <property type="entry name" value="Glyco_trans_1"/>
</dbReference>
<name>B7C7G0_9FIRM</name>
<feature type="domain" description="Glycosyltransferase subfamily 4-like N-terminal" evidence="2">
    <location>
        <begin position="30"/>
        <end position="189"/>
    </location>
</feature>
<sequence>MFLFITYTINHKRRITMIRVLHVIGAMDRGGAESMIMNFYRKIDRTKYSFDFLVHEDRECDFDKEIRELGGNIYSIPRYKIYNYSKYKKEVKKFFAAHHDYDIVHGHICSCVNIYSSIAKKYGIKTIAHSHSSNFGISLATIFTKVVSFKTKFIDDYFIGCSKKAGLDRYGSKIVESNRFDVLCNGIDVTKYRFDEMKRNELRAKLGIEDKLVLGHVGRFTYAKNHEFLIEVFNELQTVRPDSVLLLFGRGELEEEVKEKIQSLNIQDKVRFMGVVPNVYDYLNALDVFVFPSRFEGLPIVLIEAQASGLCCVINDSLTSEIDITPNIHRLSLNESKSKWVHKILEVDNNNRLKGYELVKNSPFNIDKEVQHLQEIYDNLMK</sequence>
<proteinExistence type="predicted"/>
<reference evidence="3 4" key="1">
    <citation type="submission" date="2008-11" db="EMBL/GenBank/DDBJ databases">
        <title>Draft genome sequence of Eubacterium biforme (DSM 3989).</title>
        <authorList>
            <person name="Sudarsanam P."/>
            <person name="Ley R."/>
            <person name="Guruge J."/>
            <person name="Turnbaugh P.J."/>
            <person name="Mahowald M."/>
            <person name="Liep D."/>
            <person name="Gordon J."/>
        </authorList>
    </citation>
    <scope>NUCLEOTIDE SEQUENCE [LARGE SCALE GENOMIC DNA]</scope>
    <source>
        <strain evidence="3 4">DSM 3989</strain>
    </source>
</reference>
<protein>
    <submittedName>
        <fullName evidence="3">Glycosyltransferase, group 1 family protein</fullName>
        <ecNumber evidence="3">2.4.-.-</ecNumber>
    </submittedName>
</protein>
<comment type="caution">
    <text evidence="3">The sequence shown here is derived from an EMBL/GenBank/DDBJ whole genome shotgun (WGS) entry which is preliminary data.</text>
</comment>
<keyword evidence="3" id="KW-0808">Transferase</keyword>
<evidence type="ECO:0000313" key="3">
    <source>
        <dbReference type="EMBL" id="EEC91268.1"/>
    </source>
</evidence>
<dbReference type="EC" id="2.4.-.-" evidence="3"/>
<dbReference type="InterPro" id="IPR028098">
    <property type="entry name" value="Glyco_trans_4-like_N"/>
</dbReference>
<dbReference type="PANTHER" id="PTHR45947">
    <property type="entry name" value="SULFOQUINOVOSYL TRANSFERASE SQD2"/>
    <property type="match status" value="1"/>
</dbReference>
<dbReference type="eggNOG" id="COG0438">
    <property type="taxonomic scope" value="Bacteria"/>
</dbReference>
<dbReference type="InterPro" id="IPR050194">
    <property type="entry name" value="Glycosyltransferase_grp1"/>
</dbReference>
<feature type="domain" description="Glycosyl transferase family 1" evidence="1">
    <location>
        <begin position="199"/>
        <end position="317"/>
    </location>
</feature>
<keyword evidence="3" id="KW-0328">Glycosyltransferase</keyword>
<dbReference type="CDD" id="cd03812">
    <property type="entry name" value="GT4_CapH-like"/>
    <property type="match status" value="1"/>
</dbReference>
<dbReference type="HOGENOM" id="CLU_009583_33_0_9"/>
<dbReference type="GO" id="GO:0016757">
    <property type="term" value="F:glycosyltransferase activity"/>
    <property type="evidence" value="ECO:0007669"/>
    <property type="project" value="UniProtKB-KW"/>
</dbReference>
<dbReference type="Gene3D" id="3.40.50.2000">
    <property type="entry name" value="Glycogen Phosphorylase B"/>
    <property type="match status" value="2"/>
</dbReference>
<organism evidence="3 4">
    <name type="scientific">Holdemanella biformis DSM 3989</name>
    <dbReference type="NCBI Taxonomy" id="518637"/>
    <lineage>
        <taxon>Bacteria</taxon>
        <taxon>Bacillati</taxon>
        <taxon>Bacillota</taxon>
        <taxon>Erysipelotrichia</taxon>
        <taxon>Erysipelotrichales</taxon>
        <taxon>Erysipelotrichaceae</taxon>
        <taxon>Holdemanella</taxon>
    </lineage>
</organism>
<dbReference type="Pfam" id="PF13439">
    <property type="entry name" value="Glyco_transf_4"/>
    <property type="match status" value="1"/>
</dbReference>
<dbReference type="PANTHER" id="PTHR45947:SF3">
    <property type="entry name" value="SULFOQUINOVOSYL TRANSFERASE SQD2"/>
    <property type="match status" value="1"/>
</dbReference>
<keyword evidence="4" id="KW-1185">Reference proteome</keyword>
<gene>
    <name evidence="3" type="ORF">EUBIFOR_00107</name>
</gene>
<dbReference type="EMBL" id="ABYT01000011">
    <property type="protein sequence ID" value="EEC91268.1"/>
    <property type="molecule type" value="Genomic_DNA"/>
</dbReference>